<dbReference type="EMBL" id="JACMSC010000007">
    <property type="protein sequence ID" value="KAG6516561.1"/>
    <property type="molecule type" value="Genomic_DNA"/>
</dbReference>
<accession>A0A8J5H5P5</accession>
<dbReference type="AlphaFoldDB" id="A0A8J5H5P5"/>
<name>A0A8J5H5P5_ZINOF</name>
<comment type="caution">
    <text evidence="1">The sequence shown here is derived from an EMBL/GenBank/DDBJ whole genome shotgun (WGS) entry which is preliminary data.</text>
</comment>
<protein>
    <submittedName>
        <fullName evidence="1">Uncharacterized protein</fullName>
    </submittedName>
</protein>
<reference evidence="1 2" key="1">
    <citation type="submission" date="2020-08" db="EMBL/GenBank/DDBJ databases">
        <title>Plant Genome Project.</title>
        <authorList>
            <person name="Zhang R.-G."/>
        </authorList>
    </citation>
    <scope>NUCLEOTIDE SEQUENCE [LARGE SCALE GENOMIC DNA]</scope>
    <source>
        <tissue evidence="1">Rhizome</tissue>
    </source>
</reference>
<dbReference type="Proteomes" id="UP000734854">
    <property type="component" value="Unassembled WGS sequence"/>
</dbReference>
<proteinExistence type="predicted"/>
<organism evidence="1 2">
    <name type="scientific">Zingiber officinale</name>
    <name type="common">Ginger</name>
    <name type="synonym">Amomum zingiber</name>
    <dbReference type="NCBI Taxonomy" id="94328"/>
    <lineage>
        <taxon>Eukaryota</taxon>
        <taxon>Viridiplantae</taxon>
        <taxon>Streptophyta</taxon>
        <taxon>Embryophyta</taxon>
        <taxon>Tracheophyta</taxon>
        <taxon>Spermatophyta</taxon>
        <taxon>Magnoliopsida</taxon>
        <taxon>Liliopsida</taxon>
        <taxon>Zingiberales</taxon>
        <taxon>Zingiberaceae</taxon>
        <taxon>Zingiber</taxon>
    </lineage>
</organism>
<evidence type="ECO:0000313" key="2">
    <source>
        <dbReference type="Proteomes" id="UP000734854"/>
    </source>
</evidence>
<keyword evidence="2" id="KW-1185">Reference proteome</keyword>
<sequence>MVAKLILSSEGDVVHKVEMIIERKSEEKSNESDGGETMLLISTVSVAQQLDFFLDRFQFANKIKLSPLKLDAYKDSCMVKLVESMAQDIDNLSDHIKSAFGPSWKEVVRKKRF</sequence>
<gene>
    <name evidence="1" type="ORF">ZIOFF_027026</name>
</gene>
<evidence type="ECO:0000313" key="1">
    <source>
        <dbReference type="EMBL" id="KAG6516561.1"/>
    </source>
</evidence>